<feature type="signal peptide" evidence="3">
    <location>
        <begin position="1"/>
        <end position="23"/>
    </location>
</feature>
<keyword evidence="3" id="KW-0732">Signal</keyword>
<evidence type="ECO:0000256" key="3">
    <source>
        <dbReference type="SAM" id="SignalP"/>
    </source>
</evidence>
<evidence type="ECO:0000313" key="6">
    <source>
        <dbReference type="EMBL" id="EWS81785.1"/>
    </source>
</evidence>
<feature type="compositionally biased region" description="Polar residues" evidence="2">
    <location>
        <begin position="788"/>
        <end position="800"/>
    </location>
</feature>
<dbReference type="SUPFAM" id="SSF102588">
    <property type="entry name" value="LmbE-like"/>
    <property type="match status" value="1"/>
</dbReference>
<keyword evidence="1" id="KW-0862">Zinc</keyword>
<dbReference type="eggNOG" id="COG2120">
    <property type="taxonomic scope" value="Bacteria"/>
</dbReference>
<dbReference type="GO" id="GO:0016137">
    <property type="term" value="P:glycoside metabolic process"/>
    <property type="evidence" value="ECO:0007669"/>
    <property type="project" value="UniProtKB-ARBA"/>
</dbReference>
<protein>
    <recommendedName>
        <fullName evidence="8">GlcNAc-PI de-N-acetylase</fullName>
    </recommendedName>
</protein>
<dbReference type="InterPro" id="IPR003737">
    <property type="entry name" value="GlcNAc_PI_deacetylase-related"/>
</dbReference>
<accession>Z9JTS4</accession>
<dbReference type="CDD" id="cd09619">
    <property type="entry name" value="CBM9_like_4"/>
    <property type="match status" value="1"/>
</dbReference>
<evidence type="ECO:0000256" key="2">
    <source>
        <dbReference type="SAM" id="MobiDB-lite"/>
    </source>
</evidence>
<dbReference type="GO" id="GO:0016811">
    <property type="term" value="F:hydrolase activity, acting on carbon-nitrogen (but not peptide) bonds, in linear amides"/>
    <property type="evidence" value="ECO:0007669"/>
    <property type="project" value="TreeGrafter"/>
</dbReference>
<dbReference type="OrthoDB" id="3913894at2"/>
<dbReference type="Pfam" id="PF10633">
    <property type="entry name" value="NPCBM_assoc"/>
    <property type="match status" value="1"/>
</dbReference>
<evidence type="ECO:0000259" key="5">
    <source>
        <dbReference type="Pfam" id="PF10633"/>
    </source>
</evidence>
<dbReference type="InterPro" id="IPR013783">
    <property type="entry name" value="Ig-like_fold"/>
</dbReference>
<dbReference type="Gene3D" id="2.60.40.10">
    <property type="entry name" value="Immunoglobulins"/>
    <property type="match status" value="1"/>
</dbReference>
<dbReference type="PROSITE" id="PS51318">
    <property type="entry name" value="TAT"/>
    <property type="match status" value="1"/>
</dbReference>
<dbReference type="GO" id="GO:0030246">
    <property type="term" value="F:carbohydrate binding"/>
    <property type="evidence" value="ECO:0007669"/>
    <property type="project" value="InterPro"/>
</dbReference>
<organism evidence="6 7">
    <name type="scientific">Brachybacterium phenoliresistens</name>
    <dbReference type="NCBI Taxonomy" id="396014"/>
    <lineage>
        <taxon>Bacteria</taxon>
        <taxon>Bacillati</taxon>
        <taxon>Actinomycetota</taxon>
        <taxon>Actinomycetes</taxon>
        <taxon>Micrococcales</taxon>
        <taxon>Dermabacteraceae</taxon>
        <taxon>Brachybacterium</taxon>
    </lineage>
</organism>
<dbReference type="Proteomes" id="UP000023067">
    <property type="component" value="Unassembled WGS sequence"/>
</dbReference>
<dbReference type="InterPro" id="IPR024078">
    <property type="entry name" value="LmbE-like_dom_sf"/>
</dbReference>
<feature type="region of interest" description="Disordered" evidence="2">
    <location>
        <begin position="778"/>
        <end position="800"/>
    </location>
</feature>
<gene>
    <name evidence="6" type="ORF">BF93_14825</name>
</gene>
<dbReference type="Gene3D" id="2.60.40.1190">
    <property type="match status" value="1"/>
</dbReference>
<feature type="domain" description="Alpha-galactosidase NEW3" evidence="5">
    <location>
        <begin position="338"/>
        <end position="410"/>
    </location>
</feature>
<dbReference type="AlphaFoldDB" id="Z9JTS4"/>
<dbReference type="Gene3D" id="3.40.50.10320">
    <property type="entry name" value="LmbE-like"/>
    <property type="match status" value="1"/>
</dbReference>
<name>Z9JTS4_9MICO</name>
<dbReference type="Pfam" id="PF06452">
    <property type="entry name" value="CBM9_1"/>
    <property type="match status" value="1"/>
</dbReference>
<dbReference type="PATRIC" id="fig|396014.3.peg.1312"/>
<dbReference type="RefSeq" id="WP_051486630.1">
    <property type="nucleotide sequence ID" value="NZ_KK069991.1"/>
</dbReference>
<keyword evidence="7" id="KW-1185">Reference proteome</keyword>
<feature type="domain" description="Carbohydrate-binding" evidence="4">
    <location>
        <begin position="588"/>
        <end position="774"/>
    </location>
</feature>
<evidence type="ECO:0000313" key="7">
    <source>
        <dbReference type="Proteomes" id="UP000023067"/>
    </source>
</evidence>
<dbReference type="SUPFAM" id="SSF49344">
    <property type="entry name" value="CBD9-like"/>
    <property type="match status" value="1"/>
</dbReference>
<comment type="caution">
    <text evidence="6">The sequence shown here is derived from an EMBL/GenBank/DDBJ whole genome shotgun (WGS) entry which is preliminary data.</text>
</comment>
<dbReference type="InterPro" id="IPR010502">
    <property type="entry name" value="Carb-bd_dom_fam9"/>
</dbReference>
<dbReference type="PANTHER" id="PTHR12993">
    <property type="entry name" value="N-ACETYLGLUCOSAMINYL-PHOSPHATIDYLINOSITOL DE-N-ACETYLASE-RELATED"/>
    <property type="match status" value="1"/>
</dbReference>
<dbReference type="EMBL" id="JDYK01000005">
    <property type="protein sequence ID" value="EWS81785.1"/>
    <property type="molecule type" value="Genomic_DNA"/>
</dbReference>
<feature type="chain" id="PRO_5039659750" description="GlcNAc-PI de-N-acetylase" evidence="3">
    <location>
        <begin position="24"/>
        <end position="904"/>
    </location>
</feature>
<dbReference type="Pfam" id="PF02585">
    <property type="entry name" value="PIG-L"/>
    <property type="match status" value="1"/>
</dbReference>
<dbReference type="InterPro" id="IPR006311">
    <property type="entry name" value="TAT_signal"/>
</dbReference>
<dbReference type="HOGENOM" id="CLU_015187_0_0_11"/>
<dbReference type="PANTHER" id="PTHR12993:SF11">
    <property type="entry name" value="N-ACETYLGLUCOSAMINYL-PHOSPHATIDYLINOSITOL DE-N-ACETYLASE"/>
    <property type="match status" value="1"/>
</dbReference>
<evidence type="ECO:0000256" key="1">
    <source>
        <dbReference type="ARBA" id="ARBA00022833"/>
    </source>
</evidence>
<reference evidence="6 7" key="1">
    <citation type="submission" date="2014-02" db="EMBL/GenBank/DDBJ databases">
        <title>Genome sequence of Brachybacterium phenoliresistens strain W13A50.</title>
        <authorList>
            <person name="Wang X."/>
        </authorList>
    </citation>
    <scope>NUCLEOTIDE SEQUENCE [LARGE SCALE GENOMIC DNA]</scope>
    <source>
        <strain evidence="6 7">W13A50</strain>
    </source>
</reference>
<dbReference type="GO" id="GO:0004553">
    <property type="term" value="F:hydrolase activity, hydrolyzing O-glycosyl compounds"/>
    <property type="evidence" value="ECO:0007669"/>
    <property type="project" value="InterPro"/>
</dbReference>
<proteinExistence type="predicted"/>
<dbReference type="GO" id="GO:0016052">
    <property type="term" value="P:carbohydrate catabolic process"/>
    <property type="evidence" value="ECO:0007669"/>
    <property type="project" value="InterPro"/>
</dbReference>
<dbReference type="STRING" id="396014.BF93_14825"/>
<dbReference type="InterPro" id="IPR018905">
    <property type="entry name" value="A-galactase_NEW3"/>
</dbReference>
<evidence type="ECO:0000259" key="4">
    <source>
        <dbReference type="Pfam" id="PF06452"/>
    </source>
</evidence>
<sequence length="904" mass="93989">MSPTLSRRSLLRAGGLLGAAAGAATLDLTLLTPAERALADEAVKLDVLYIGAHPDDEAWTLAALGQWHELHGQQAGVITITRGEGGGNAVGLEEGPPLGLIREEEERRAVGIAGIEHVFNLDAVDFFYTLSAPLSREVWGGRDVLGRIVRVIRATRPDVIITMNPSAVEGNHGNHQQAAMYAVEAYLLAGDPEAFPEHLEEGFSAWAPRRLLRSGSNGTGGLGPDAVEAGYQPAVASDLVYGAWNGTPSAEHGKRWSALRDEAVWSYRTQGWSVIPPSPTDPEKIPSTWFTLIASRTPLVEPTSGDEAALRGASLPVDGGLALGTLLEASASTFTVLPGTPLEVTVSLSSPGRATPQASVDVEVPAGWSTNGPVDLPTFPAGQTRQVTVQVTPGADAQPGTDVLLRARVSTKNRGSGWNAVPVRVGGPLEAGLENRPEVLDFLAWTEELGMQHLDALVPTRRSLPVGGSDRFAVIVRNHADAPRNGTVEIELPEGFAADPPVLDVADVPAGGTARLEVEIISTDPSLPTANRAPDGGVYPVSVHASADGITSTAAQGLHLVPRLVASRTPGATADGVRGGGEYPGEALDIGTLWEGQPVEPADASGTVQVAYDDEALYVHVAVTDDVAGAVLGADDDKQRFRTDSVEIMIDPRGDSQHTASTFILGLLPAVLEADGTTRVGGGRDHDNHQGPLSETAPGVRIASQVTDPYTGYEVEARIPFADLPDAIRPDRMGLNVVVYDSDTQDRTGQSRIGWSTFPGVQADPYRWGVLELPGLAQEESDPREPTIPSTAAQSVASGPSIVQASADGVGLGGRPSLGEDALVLSSVRAAGGQVTARAQLASGGTVRAFLVRDGETVGAAEPVESAAGAVDLALDLPDGDTEGLVLAVSLEAEGRAAAASAML</sequence>
<evidence type="ECO:0008006" key="8">
    <source>
        <dbReference type="Google" id="ProtNLM"/>
    </source>
</evidence>